<organism evidence="8 9">
    <name type="scientific">Legionella nautarum</name>
    <dbReference type="NCBI Taxonomy" id="45070"/>
    <lineage>
        <taxon>Bacteria</taxon>
        <taxon>Pseudomonadati</taxon>
        <taxon>Pseudomonadota</taxon>
        <taxon>Gammaproteobacteria</taxon>
        <taxon>Legionellales</taxon>
        <taxon>Legionellaceae</taxon>
        <taxon>Legionella</taxon>
    </lineage>
</organism>
<feature type="signal peptide" evidence="6">
    <location>
        <begin position="1"/>
        <end position="17"/>
    </location>
</feature>
<evidence type="ECO:0000313" key="8">
    <source>
        <dbReference type="EMBL" id="KTD36626.1"/>
    </source>
</evidence>
<dbReference type="PANTHER" id="PTHR34183">
    <property type="entry name" value="ENDOLYTIC PEPTIDOGLYCAN TRANSGLYCOSYLASE RLPA"/>
    <property type="match status" value="1"/>
</dbReference>
<dbReference type="PANTHER" id="PTHR34183:SF1">
    <property type="entry name" value="ENDOLYTIC PEPTIDOGLYCAN TRANSGLYCOSYLASE RLPA"/>
    <property type="match status" value="1"/>
</dbReference>
<comment type="function">
    <text evidence="4">Lytic transglycosylase with a strong preference for naked glycan strands that lack stem peptides.</text>
</comment>
<keyword evidence="2 4" id="KW-0456">Lyase</keyword>
<proteinExistence type="inferred from homology"/>
<sequence>MRFFYIFLFLSLLTSCAHEPAAPVSSKGLNSNAYPYQNKTYSNTTQKDGAPTGPIPVSFKEIKPKNEPFSRYGNPGSYEIAGRTYKVLQNSSGYKVRGIASWYGTKFHSQRTSSGDQYDMYAMTAAHKTLPLPTYVKVKNLKNGREAIVKVNDRGPFHSGRVIDLSYAAAAKLGVFPTGTAPVEIEALSTGKRVAHYYVQAGAFSSQQFANLLQKKLSKLTPSPVTIEKYRQRYIVKVGPFANKTMTDQLKRRLVASGVEGSFTLLQ</sequence>
<dbReference type="CDD" id="cd22268">
    <property type="entry name" value="DPBB_RlpA-like"/>
    <property type="match status" value="1"/>
</dbReference>
<dbReference type="PROSITE" id="PS51257">
    <property type="entry name" value="PROKAR_LIPOPROTEIN"/>
    <property type="match status" value="1"/>
</dbReference>
<dbReference type="EMBL" id="LNYO01000013">
    <property type="protein sequence ID" value="KTD36626.1"/>
    <property type="molecule type" value="Genomic_DNA"/>
</dbReference>
<reference evidence="8 9" key="1">
    <citation type="submission" date="2015-11" db="EMBL/GenBank/DDBJ databases">
        <title>Genomic analysis of 38 Legionella species identifies large and diverse effector repertoires.</title>
        <authorList>
            <person name="Burstein D."/>
            <person name="Amaro F."/>
            <person name="Zusman T."/>
            <person name="Lifshitz Z."/>
            <person name="Cohen O."/>
            <person name="Gilbert J.A."/>
            <person name="Pupko T."/>
            <person name="Shuman H.A."/>
            <person name="Segal G."/>
        </authorList>
    </citation>
    <scope>NUCLEOTIDE SEQUENCE [LARGE SCALE GENOMIC DNA]</scope>
    <source>
        <strain evidence="8 9">ATCC 49506</strain>
    </source>
</reference>
<dbReference type="GO" id="GO:0071555">
    <property type="term" value="P:cell wall organization"/>
    <property type="evidence" value="ECO:0007669"/>
    <property type="project" value="UniProtKB-KW"/>
</dbReference>
<dbReference type="HAMAP" id="MF_02071">
    <property type="entry name" value="RlpA"/>
    <property type="match status" value="1"/>
</dbReference>
<dbReference type="NCBIfam" id="TIGR00413">
    <property type="entry name" value="rlpA"/>
    <property type="match status" value="1"/>
</dbReference>
<evidence type="ECO:0000256" key="3">
    <source>
        <dbReference type="ARBA" id="ARBA00023316"/>
    </source>
</evidence>
<dbReference type="InterPro" id="IPR036908">
    <property type="entry name" value="RlpA-like_sf"/>
</dbReference>
<evidence type="ECO:0000256" key="6">
    <source>
        <dbReference type="SAM" id="SignalP"/>
    </source>
</evidence>
<dbReference type="InterPro" id="IPR034718">
    <property type="entry name" value="RlpA"/>
</dbReference>
<evidence type="ECO:0000259" key="7">
    <source>
        <dbReference type="PROSITE" id="PS51724"/>
    </source>
</evidence>
<keyword evidence="9" id="KW-1185">Reference proteome</keyword>
<dbReference type="STRING" id="45070.Lnau_1610"/>
<accession>A0A0W0WWC9</accession>
<comment type="subcellular location">
    <subcellularLocation>
        <location evidence="4">Cell membrane</location>
        <topology evidence="4">Lipid-anchor</topology>
    </subcellularLocation>
</comment>
<comment type="similarity">
    <text evidence="4 5">Belongs to the RlpA family.</text>
</comment>
<keyword evidence="4" id="KW-0564">Palmitate</keyword>
<dbReference type="InterPro" id="IPR036680">
    <property type="entry name" value="SPOR-like_sf"/>
</dbReference>
<dbReference type="EC" id="4.2.2.-" evidence="4"/>
<dbReference type="Proteomes" id="UP000054725">
    <property type="component" value="Unassembled WGS sequence"/>
</dbReference>
<dbReference type="InterPro" id="IPR007730">
    <property type="entry name" value="SPOR-like_dom"/>
</dbReference>
<dbReference type="GO" id="GO:0042834">
    <property type="term" value="F:peptidoglycan binding"/>
    <property type="evidence" value="ECO:0007669"/>
    <property type="project" value="InterPro"/>
</dbReference>
<dbReference type="SUPFAM" id="SSF110997">
    <property type="entry name" value="Sporulation related repeat"/>
    <property type="match status" value="1"/>
</dbReference>
<dbReference type="PROSITE" id="PS51724">
    <property type="entry name" value="SPOR"/>
    <property type="match status" value="1"/>
</dbReference>
<dbReference type="SUPFAM" id="SSF50685">
    <property type="entry name" value="Barwin-like endoglucanases"/>
    <property type="match status" value="1"/>
</dbReference>
<evidence type="ECO:0000256" key="1">
    <source>
        <dbReference type="ARBA" id="ARBA00022729"/>
    </source>
</evidence>
<comment type="caution">
    <text evidence="8">The sequence shown here is derived from an EMBL/GenBank/DDBJ whole genome shotgun (WGS) entry which is preliminary data.</text>
</comment>
<dbReference type="PATRIC" id="fig|45070.6.peg.1686"/>
<dbReference type="FunFam" id="2.40.40.10:FF:000003">
    <property type="entry name" value="Endolytic peptidoglycan transglycosylase RlpA"/>
    <property type="match status" value="1"/>
</dbReference>
<dbReference type="InterPro" id="IPR009009">
    <property type="entry name" value="RlpA-like_DPBB"/>
</dbReference>
<name>A0A0W0WWC9_9GAMM</name>
<keyword evidence="4" id="KW-0472">Membrane</keyword>
<evidence type="ECO:0000256" key="4">
    <source>
        <dbReference type="HAMAP-Rule" id="MF_02071"/>
    </source>
</evidence>
<protein>
    <recommendedName>
        <fullName evidence="4">Endolytic peptidoglycan transglycosylase RlpA</fullName>
        <ecNumber evidence="4">4.2.2.-</ecNumber>
    </recommendedName>
</protein>
<evidence type="ECO:0000256" key="2">
    <source>
        <dbReference type="ARBA" id="ARBA00023239"/>
    </source>
</evidence>
<keyword evidence="4" id="KW-1003">Cell membrane</keyword>
<dbReference type="GO" id="GO:0009279">
    <property type="term" value="C:cell outer membrane"/>
    <property type="evidence" value="ECO:0007669"/>
    <property type="project" value="TreeGrafter"/>
</dbReference>
<evidence type="ECO:0000313" key="9">
    <source>
        <dbReference type="Proteomes" id="UP000054725"/>
    </source>
</evidence>
<dbReference type="GO" id="GO:0000270">
    <property type="term" value="P:peptidoglycan metabolic process"/>
    <property type="evidence" value="ECO:0007669"/>
    <property type="project" value="UniProtKB-UniRule"/>
</dbReference>
<dbReference type="AlphaFoldDB" id="A0A0W0WWC9"/>
<evidence type="ECO:0000256" key="5">
    <source>
        <dbReference type="RuleBase" id="RU003495"/>
    </source>
</evidence>
<dbReference type="OrthoDB" id="9779128at2"/>
<keyword evidence="3 4" id="KW-0961">Cell wall biogenesis/degradation</keyword>
<dbReference type="Gene3D" id="3.30.70.1070">
    <property type="entry name" value="Sporulation related repeat"/>
    <property type="match status" value="1"/>
</dbReference>
<dbReference type="GO" id="GO:0005886">
    <property type="term" value="C:plasma membrane"/>
    <property type="evidence" value="ECO:0007669"/>
    <property type="project" value="UniProtKB-SubCell"/>
</dbReference>
<dbReference type="RefSeq" id="WP_058504605.1">
    <property type="nucleotide sequence ID" value="NZ_CAAAIF010000006.1"/>
</dbReference>
<dbReference type="Pfam" id="PF05036">
    <property type="entry name" value="SPOR"/>
    <property type="match status" value="1"/>
</dbReference>
<feature type="domain" description="SPOR" evidence="7">
    <location>
        <begin position="191"/>
        <end position="267"/>
    </location>
</feature>
<dbReference type="InterPro" id="IPR012997">
    <property type="entry name" value="RplA"/>
</dbReference>
<keyword evidence="4 8" id="KW-0449">Lipoprotein</keyword>
<dbReference type="GO" id="GO:0008932">
    <property type="term" value="F:lytic endotransglycosylase activity"/>
    <property type="evidence" value="ECO:0007669"/>
    <property type="project" value="UniProtKB-UniRule"/>
</dbReference>
<feature type="chain" id="PRO_5009985547" description="Endolytic peptidoglycan transglycosylase RlpA" evidence="6">
    <location>
        <begin position="18"/>
        <end position="267"/>
    </location>
</feature>
<keyword evidence="1 6" id="KW-0732">Signal</keyword>
<dbReference type="Pfam" id="PF03330">
    <property type="entry name" value="DPBB_1"/>
    <property type="match status" value="1"/>
</dbReference>
<gene>
    <name evidence="4" type="primary">rlpA</name>
    <name evidence="8" type="ORF">Lnau_1610</name>
</gene>
<dbReference type="Gene3D" id="2.40.40.10">
    <property type="entry name" value="RlpA-like domain"/>
    <property type="match status" value="1"/>
</dbReference>